<dbReference type="Gene3D" id="1.10.10.2170">
    <property type="match status" value="1"/>
</dbReference>
<evidence type="ECO:0000256" key="7">
    <source>
        <dbReference type="ARBA" id="ARBA00023163"/>
    </source>
</evidence>
<reference evidence="15 16" key="1">
    <citation type="journal article" date="2017" name="Nat. Ecol. Evol.">
        <title>Scallop genome provides insights into evolution of bilaterian karyotype and development.</title>
        <authorList>
            <person name="Wang S."/>
            <person name="Zhang J."/>
            <person name="Jiao W."/>
            <person name="Li J."/>
            <person name="Xun X."/>
            <person name="Sun Y."/>
            <person name="Guo X."/>
            <person name="Huan P."/>
            <person name="Dong B."/>
            <person name="Zhang L."/>
            <person name="Hu X."/>
            <person name="Sun X."/>
            <person name="Wang J."/>
            <person name="Zhao C."/>
            <person name="Wang Y."/>
            <person name="Wang D."/>
            <person name="Huang X."/>
            <person name="Wang R."/>
            <person name="Lv J."/>
            <person name="Li Y."/>
            <person name="Zhang Z."/>
            <person name="Liu B."/>
            <person name="Lu W."/>
            <person name="Hui Y."/>
            <person name="Liang J."/>
            <person name="Zhou Z."/>
            <person name="Hou R."/>
            <person name="Li X."/>
            <person name="Liu Y."/>
            <person name="Li H."/>
            <person name="Ning X."/>
            <person name="Lin Y."/>
            <person name="Zhao L."/>
            <person name="Xing Q."/>
            <person name="Dou J."/>
            <person name="Li Y."/>
            <person name="Mao J."/>
            <person name="Guo H."/>
            <person name="Dou H."/>
            <person name="Li T."/>
            <person name="Mu C."/>
            <person name="Jiang W."/>
            <person name="Fu Q."/>
            <person name="Fu X."/>
            <person name="Miao Y."/>
            <person name="Liu J."/>
            <person name="Yu Q."/>
            <person name="Li R."/>
            <person name="Liao H."/>
            <person name="Li X."/>
            <person name="Kong Y."/>
            <person name="Jiang Z."/>
            <person name="Chourrout D."/>
            <person name="Li R."/>
            <person name="Bao Z."/>
        </authorList>
    </citation>
    <scope>NUCLEOTIDE SEQUENCE [LARGE SCALE GENOMIC DNA]</scope>
    <source>
        <strain evidence="15 16">PY_sf001</strain>
    </source>
</reference>
<evidence type="ECO:0000256" key="8">
    <source>
        <dbReference type="ARBA" id="ARBA00023242"/>
    </source>
</evidence>
<dbReference type="OrthoDB" id="435460at2759"/>
<evidence type="ECO:0000259" key="12">
    <source>
        <dbReference type="Pfam" id="PF08914"/>
    </source>
</evidence>
<name>A0A210Q4Y0_MIZYE</name>
<proteinExistence type="inferred from homology"/>
<feature type="compositionally biased region" description="Basic and acidic residues" evidence="11">
    <location>
        <begin position="334"/>
        <end position="345"/>
    </location>
</feature>
<comment type="subunit">
    <text evidence="10">Homodimer.</text>
</comment>
<dbReference type="Gene3D" id="1.10.10.60">
    <property type="entry name" value="Homeodomain-like"/>
    <property type="match status" value="1"/>
</dbReference>
<keyword evidence="8 10" id="KW-0539">Nucleus</keyword>
<dbReference type="InterPro" id="IPR039595">
    <property type="entry name" value="TE2IP/Rap1"/>
</dbReference>
<dbReference type="GO" id="GO:0006355">
    <property type="term" value="P:regulation of DNA-templated transcription"/>
    <property type="evidence" value="ECO:0007669"/>
    <property type="project" value="UniProtKB-UniRule"/>
</dbReference>
<feature type="compositionally biased region" description="Polar residues" evidence="11">
    <location>
        <begin position="392"/>
        <end position="403"/>
    </location>
</feature>
<dbReference type="GO" id="GO:0070187">
    <property type="term" value="C:shelterin complex"/>
    <property type="evidence" value="ECO:0007669"/>
    <property type="project" value="TreeGrafter"/>
</dbReference>
<accession>A0A210Q4Y0</accession>
<evidence type="ECO:0000259" key="14">
    <source>
        <dbReference type="Pfam" id="PF16589"/>
    </source>
</evidence>
<dbReference type="InterPro" id="IPR015010">
    <property type="entry name" value="TERF2IP_Myb"/>
</dbReference>
<comment type="subcellular location">
    <subcellularLocation>
        <location evidence="10">Nucleus</location>
    </subcellularLocation>
    <subcellularLocation>
        <location evidence="10">Chromosome</location>
        <location evidence="10">Telomere</location>
    </subcellularLocation>
</comment>
<evidence type="ECO:0000256" key="6">
    <source>
        <dbReference type="ARBA" id="ARBA00023159"/>
    </source>
</evidence>
<dbReference type="STRING" id="6573.A0A210Q4Y0"/>
<evidence type="ECO:0000313" key="15">
    <source>
        <dbReference type="EMBL" id="OWF43771.1"/>
    </source>
</evidence>
<dbReference type="SUPFAM" id="SSF46689">
    <property type="entry name" value="Homeodomain-like"/>
    <property type="match status" value="1"/>
</dbReference>
<evidence type="ECO:0000313" key="16">
    <source>
        <dbReference type="Proteomes" id="UP000242188"/>
    </source>
</evidence>
<feature type="domain" description="TERF2-interacting telomeric protein 1 Myb" evidence="12">
    <location>
        <begin position="131"/>
        <end position="183"/>
    </location>
</feature>
<dbReference type="GO" id="GO:0010833">
    <property type="term" value="P:telomere maintenance via telomere lengthening"/>
    <property type="evidence" value="ECO:0007669"/>
    <property type="project" value="UniProtKB-UniRule"/>
</dbReference>
<evidence type="ECO:0000256" key="2">
    <source>
        <dbReference type="ARBA" id="ARBA00017805"/>
    </source>
</evidence>
<evidence type="ECO:0000256" key="11">
    <source>
        <dbReference type="SAM" id="MobiDB-lite"/>
    </source>
</evidence>
<feature type="compositionally biased region" description="Polar residues" evidence="11">
    <location>
        <begin position="352"/>
        <end position="366"/>
    </location>
</feature>
<feature type="compositionally biased region" description="Basic and acidic residues" evidence="11">
    <location>
        <begin position="294"/>
        <end position="324"/>
    </location>
</feature>
<dbReference type="InterPro" id="IPR009057">
    <property type="entry name" value="Homeodomain-like_sf"/>
</dbReference>
<gene>
    <name evidence="15" type="ORF">KP79_PYT12639</name>
</gene>
<keyword evidence="4 10" id="KW-0779">Telomere</keyword>
<sequence>MAAEKKKAHSRFLFTDDNGEPLIFYMRPCAQKVTLKPLVEDGGGGMTVKVTRKCIKLAVEADQISSDDYISSKYIHDCVESNKLLAMDKYRLKPKKRSADLSVDEIDVPDDLSPASKIQRTEALPLGRSRYSLQDDLAILKHFEKNRELASMINGLKIWKDMSSLKVTEHSAESMKDRFKKRILPIIDSYHVSSSVKFLLTKKTKYLADSDHLIKEKTQKSAPQTTPKKRLTLSDNTDSFDQFLLDSIANSPKKGSNPPRTLQVVLKDVISPKSGKGKASPIKETVHVSPSKNNSKENKEATKEWQSKQKPAQHHDMFSDKTESTKPGLKKPAQHHDMFSDKTESTKPGLKKTSQTSNLPKVQSPRTTKEIDQHGGHALRKRKLTDTKHSNDTASQLNKNASNVRLKKKPKTDINQPSMMESQSDNSFKKKTPPGLTRKNILDSNGPDSTPDKAKRLNYVMEKFLESQDGKIFQLQYFDEVTPPEHFVHDSEKLNSDDDEDGEKNVQEDEIEDTIGLVQKLMKQYRLTAKQVLHAFYINNGRCEDTVSWIETGLDTAGLPAWDHRDDRRLRSDDWNALETLKEKYGLKRVNNRLLFLEGL</sequence>
<feature type="compositionally biased region" description="Polar residues" evidence="11">
    <location>
        <begin position="413"/>
        <end position="426"/>
    </location>
</feature>
<evidence type="ECO:0000256" key="3">
    <source>
        <dbReference type="ARBA" id="ARBA00022454"/>
    </source>
</evidence>
<dbReference type="PANTHER" id="PTHR16466:SF6">
    <property type="entry name" value="TELOMERIC REPEAT-BINDING FACTOR 2-INTERACTING PROTEIN 1"/>
    <property type="match status" value="1"/>
</dbReference>
<dbReference type="InterPro" id="IPR001357">
    <property type="entry name" value="BRCT_dom"/>
</dbReference>
<keyword evidence="6 10" id="KW-0010">Activator</keyword>
<dbReference type="Pfam" id="PF11626">
    <property type="entry name" value="Rap1_C"/>
    <property type="match status" value="1"/>
</dbReference>
<keyword evidence="5 10" id="KW-0805">Transcription regulation</keyword>
<evidence type="ECO:0000256" key="4">
    <source>
        <dbReference type="ARBA" id="ARBA00022895"/>
    </source>
</evidence>
<dbReference type="PANTHER" id="PTHR16466">
    <property type="entry name" value="TELOMERE REPEAT-BINDING FACTOR 2-INTERACTING PROTEIN 1"/>
    <property type="match status" value="1"/>
</dbReference>
<keyword evidence="7 10" id="KW-0804">Transcription</keyword>
<comment type="function">
    <text evidence="10">Acts both as a regulator of telomere function and as a transcription regulator. Involved in the regulation of telomere length and protection as a component of the shelterin complex (telosome). Does not bind DNA directly: recruited to telomeric double-stranded 5'-TTAGGG-3' repeats via its interaction with terf2. Independently of its function in telomeres, also acts as a transcription regulator: recruited to extratelomeric 5'-TTAGGG-3' sites via its association with terf2 or other factors, and regulates gene expression.</text>
</comment>
<dbReference type="GO" id="GO:0042162">
    <property type="term" value="F:telomeric DNA binding"/>
    <property type="evidence" value="ECO:0007669"/>
    <property type="project" value="TreeGrafter"/>
</dbReference>
<dbReference type="AlphaFoldDB" id="A0A210Q4Y0"/>
<keyword evidence="3 10" id="KW-0158">Chromosome</keyword>
<dbReference type="InterPro" id="IPR038104">
    <property type="entry name" value="Rap1_C_sf"/>
</dbReference>
<keyword evidence="16" id="KW-1185">Reference proteome</keyword>
<dbReference type="Pfam" id="PF16589">
    <property type="entry name" value="BRCT_2"/>
    <property type="match status" value="1"/>
</dbReference>
<evidence type="ECO:0000256" key="10">
    <source>
        <dbReference type="RuleBase" id="RU367107"/>
    </source>
</evidence>
<comment type="similarity">
    <text evidence="1 10">Belongs to the RAP1 family.</text>
</comment>
<evidence type="ECO:0000256" key="9">
    <source>
        <dbReference type="ARBA" id="ARBA00032471"/>
    </source>
</evidence>
<organism evidence="15 16">
    <name type="scientific">Mizuhopecten yessoensis</name>
    <name type="common">Japanese scallop</name>
    <name type="synonym">Patinopecten yessoensis</name>
    <dbReference type="NCBI Taxonomy" id="6573"/>
    <lineage>
        <taxon>Eukaryota</taxon>
        <taxon>Metazoa</taxon>
        <taxon>Spiralia</taxon>
        <taxon>Lophotrochozoa</taxon>
        <taxon>Mollusca</taxon>
        <taxon>Bivalvia</taxon>
        <taxon>Autobranchia</taxon>
        <taxon>Pteriomorphia</taxon>
        <taxon>Pectinida</taxon>
        <taxon>Pectinoidea</taxon>
        <taxon>Pectinidae</taxon>
        <taxon>Mizuhopecten</taxon>
    </lineage>
</organism>
<evidence type="ECO:0000256" key="5">
    <source>
        <dbReference type="ARBA" id="ARBA00023015"/>
    </source>
</evidence>
<dbReference type="InterPro" id="IPR021661">
    <property type="entry name" value="Rap1_C"/>
</dbReference>
<dbReference type="GO" id="GO:0031848">
    <property type="term" value="P:protection from non-homologous end joining at telomere"/>
    <property type="evidence" value="ECO:0007669"/>
    <property type="project" value="TreeGrafter"/>
</dbReference>
<evidence type="ECO:0000256" key="1">
    <source>
        <dbReference type="ARBA" id="ARBA00010467"/>
    </source>
</evidence>
<dbReference type="Proteomes" id="UP000242188">
    <property type="component" value="Unassembled WGS sequence"/>
</dbReference>
<dbReference type="CDD" id="cd11655">
    <property type="entry name" value="rap1_myb-like"/>
    <property type="match status" value="1"/>
</dbReference>
<feature type="region of interest" description="Disordered" evidence="11">
    <location>
        <begin position="272"/>
        <end position="454"/>
    </location>
</feature>
<protein>
    <recommendedName>
        <fullName evidence="2 10">Telomeric repeat-binding factor 2-interacting protein 1</fullName>
        <shortName evidence="10">TERF2-interacting telomeric protein 1</shortName>
    </recommendedName>
    <alternativeName>
        <fullName evidence="9 10">Repressor/activator protein 1 homolog</fullName>
    </alternativeName>
</protein>
<dbReference type="Pfam" id="PF08914">
    <property type="entry name" value="Myb_Rap1"/>
    <property type="match status" value="1"/>
</dbReference>
<comment type="caution">
    <text evidence="15">The sequence shown here is derived from an EMBL/GenBank/DDBJ whole genome shotgun (WGS) entry which is preliminary data.</text>
</comment>
<feature type="domain" description="TRF2-interacting telomeric protein/Rap1 C-terminal" evidence="13">
    <location>
        <begin position="522"/>
        <end position="598"/>
    </location>
</feature>
<dbReference type="EMBL" id="NEDP02004995">
    <property type="protein sequence ID" value="OWF43771.1"/>
    <property type="molecule type" value="Genomic_DNA"/>
</dbReference>
<feature type="domain" description="BRCT" evidence="14">
    <location>
        <begin position="14"/>
        <end position="91"/>
    </location>
</feature>
<evidence type="ECO:0000259" key="13">
    <source>
        <dbReference type="Pfam" id="PF11626"/>
    </source>
</evidence>